<evidence type="ECO:0000256" key="4">
    <source>
        <dbReference type="SAM" id="Phobius"/>
    </source>
</evidence>
<dbReference type="Proteomes" id="UP001195483">
    <property type="component" value="Unassembled WGS sequence"/>
</dbReference>
<evidence type="ECO:0000259" key="5">
    <source>
        <dbReference type="PROSITE" id="PS51829"/>
    </source>
</evidence>
<dbReference type="InterPro" id="IPR002884">
    <property type="entry name" value="P_dom"/>
</dbReference>
<evidence type="ECO:0000313" key="6">
    <source>
        <dbReference type="EMBL" id="KAK3581132.1"/>
    </source>
</evidence>
<comment type="caution">
    <text evidence="6">The sequence shown here is derived from an EMBL/GenBank/DDBJ whole genome shotgun (WGS) entry which is preliminary data.</text>
</comment>
<keyword evidence="1" id="KW-0645">Protease</keyword>
<keyword evidence="3" id="KW-0720">Serine protease</keyword>
<dbReference type="SUPFAM" id="SSF49785">
    <property type="entry name" value="Galactose-binding domain-like"/>
    <property type="match status" value="1"/>
</dbReference>
<feature type="transmembrane region" description="Helical" evidence="4">
    <location>
        <begin position="91"/>
        <end position="112"/>
    </location>
</feature>
<dbReference type="EMBL" id="JAEAOA010001977">
    <property type="protein sequence ID" value="KAK3581132.1"/>
    <property type="molecule type" value="Genomic_DNA"/>
</dbReference>
<dbReference type="GO" id="GO:0004252">
    <property type="term" value="F:serine-type endopeptidase activity"/>
    <property type="evidence" value="ECO:0007669"/>
    <property type="project" value="InterPro"/>
</dbReference>
<proteinExistence type="predicted"/>
<dbReference type="GO" id="GO:0000139">
    <property type="term" value="C:Golgi membrane"/>
    <property type="evidence" value="ECO:0007669"/>
    <property type="project" value="TreeGrafter"/>
</dbReference>
<keyword evidence="4" id="KW-0812">Transmembrane</keyword>
<gene>
    <name evidence="6" type="ORF">CHS0354_033927</name>
</gene>
<evidence type="ECO:0000256" key="1">
    <source>
        <dbReference type="ARBA" id="ARBA00022670"/>
    </source>
</evidence>
<dbReference type="Gene3D" id="2.60.120.260">
    <property type="entry name" value="Galactose-binding domain-like"/>
    <property type="match status" value="1"/>
</dbReference>
<dbReference type="AlphaFoldDB" id="A0AAE0VLE0"/>
<keyword evidence="2" id="KW-0378">Hydrolase</keyword>
<keyword evidence="7" id="KW-1185">Reference proteome</keyword>
<evidence type="ECO:0000256" key="3">
    <source>
        <dbReference type="ARBA" id="ARBA00022825"/>
    </source>
</evidence>
<reference evidence="6" key="3">
    <citation type="submission" date="2023-05" db="EMBL/GenBank/DDBJ databases">
        <authorList>
            <person name="Smith C.H."/>
        </authorList>
    </citation>
    <scope>NUCLEOTIDE SEQUENCE</scope>
    <source>
        <strain evidence="6">CHS0354</strain>
        <tissue evidence="6">Mantle</tissue>
    </source>
</reference>
<dbReference type="Pfam" id="PF01483">
    <property type="entry name" value="P_proprotein"/>
    <property type="match status" value="1"/>
</dbReference>
<reference evidence="6" key="2">
    <citation type="journal article" date="2021" name="Genome Biol. Evol.">
        <title>Developing a high-quality reference genome for a parasitic bivalve with doubly uniparental inheritance (Bivalvia: Unionida).</title>
        <authorList>
            <person name="Smith C.H."/>
        </authorList>
    </citation>
    <scope>NUCLEOTIDE SEQUENCE</scope>
    <source>
        <strain evidence="6">CHS0354</strain>
        <tissue evidence="6">Mantle</tissue>
    </source>
</reference>
<dbReference type="PANTHER" id="PTHR42884:SF14">
    <property type="entry name" value="NEUROENDOCRINE CONVERTASE 1"/>
    <property type="match status" value="1"/>
</dbReference>
<evidence type="ECO:0000256" key="2">
    <source>
        <dbReference type="ARBA" id="ARBA00022801"/>
    </source>
</evidence>
<dbReference type="GO" id="GO:0005802">
    <property type="term" value="C:trans-Golgi network"/>
    <property type="evidence" value="ECO:0007669"/>
    <property type="project" value="TreeGrafter"/>
</dbReference>
<dbReference type="PROSITE" id="PS51829">
    <property type="entry name" value="P_HOMO_B"/>
    <property type="match status" value="1"/>
</dbReference>
<reference evidence="6" key="1">
    <citation type="journal article" date="2021" name="Genome Biol. Evol.">
        <title>A High-Quality Reference Genome for a Parasitic Bivalve with Doubly Uniparental Inheritance (Bivalvia: Unionida).</title>
        <authorList>
            <person name="Smith C.H."/>
        </authorList>
    </citation>
    <scope>NUCLEOTIDE SEQUENCE</scope>
    <source>
        <strain evidence="6">CHS0354</strain>
    </source>
</reference>
<dbReference type="GO" id="GO:0016485">
    <property type="term" value="P:protein processing"/>
    <property type="evidence" value="ECO:0007669"/>
    <property type="project" value="TreeGrafter"/>
</dbReference>
<feature type="domain" description="P/Homo B" evidence="5">
    <location>
        <begin position="1"/>
        <end position="76"/>
    </location>
</feature>
<dbReference type="PANTHER" id="PTHR42884">
    <property type="entry name" value="PROPROTEIN CONVERTASE SUBTILISIN/KEXIN-RELATED"/>
    <property type="match status" value="1"/>
</dbReference>
<protein>
    <recommendedName>
        <fullName evidence="5">P/Homo B domain-containing protein</fullName>
    </recommendedName>
</protein>
<keyword evidence="4" id="KW-1133">Transmembrane helix</keyword>
<name>A0AAE0VLE0_9BIVA</name>
<organism evidence="6 7">
    <name type="scientific">Potamilus streckersoni</name>
    <dbReference type="NCBI Taxonomy" id="2493646"/>
    <lineage>
        <taxon>Eukaryota</taxon>
        <taxon>Metazoa</taxon>
        <taxon>Spiralia</taxon>
        <taxon>Lophotrochozoa</taxon>
        <taxon>Mollusca</taxon>
        <taxon>Bivalvia</taxon>
        <taxon>Autobranchia</taxon>
        <taxon>Heteroconchia</taxon>
        <taxon>Palaeoheterodonta</taxon>
        <taxon>Unionida</taxon>
        <taxon>Unionoidea</taxon>
        <taxon>Unionidae</taxon>
        <taxon>Ambleminae</taxon>
        <taxon>Lampsilini</taxon>
        <taxon>Potamilus</taxon>
    </lineage>
</organism>
<evidence type="ECO:0000313" key="7">
    <source>
        <dbReference type="Proteomes" id="UP001195483"/>
    </source>
</evidence>
<sequence length="131" mass="15121">MEQSYQSPMLTVSRLMTKRSKKPVSSSSINWTYMSVHFWDENPAGEWTLKIKYGIHHTEPIAIKNVALILYGTMSDENDKDIKDSPMEVNIFWIVILPIGLSIISVIICFCLKSRRRTENDFQPAAEQLQE</sequence>
<accession>A0AAE0VLE0</accession>
<dbReference type="InterPro" id="IPR008979">
    <property type="entry name" value="Galactose-bd-like_sf"/>
</dbReference>
<keyword evidence="4" id="KW-0472">Membrane</keyword>